<dbReference type="InterPro" id="IPR011604">
    <property type="entry name" value="PDDEXK-like_dom_sf"/>
</dbReference>
<dbReference type="SUPFAM" id="SSF52540">
    <property type="entry name" value="P-loop containing nucleoside triphosphate hydrolases"/>
    <property type="match status" value="1"/>
</dbReference>
<evidence type="ECO:0000313" key="12">
    <source>
        <dbReference type="Proteomes" id="UP001491552"/>
    </source>
</evidence>
<keyword evidence="2" id="KW-0547">Nucleotide-binding</keyword>
<keyword evidence="7" id="KW-0067">ATP-binding</keyword>
<comment type="caution">
    <text evidence="11">The sequence shown here is derived from an EMBL/GenBank/DDBJ whole genome shotgun (WGS) entry which is preliminary data.</text>
</comment>
<dbReference type="RefSeq" id="WP_349136106.1">
    <property type="nucleotide sequence ID" value="NZ_JBBMFF010000229.1"/>
</dbReference>
<organism evidence="11 12">
    <name type="scientific">Faecousia intestinalis</name>
    <dbReference type="NCBI Taxonomy" id="3133167"/>
    <lineage>
        <taxon>Bacteria</taxon>
        <taxon>Bacillati</taxon>
        <taxon>Bacillota</taxon>
        <taxon>Clostridia</taxon>
        <taxon>Eubacteriales</taxon>
        <taxon>Oscillospiraceae</taxon>
        <taxon>Faecousia</taxon>
    </lineage>
</organism>
<feature type="domain" description="UvrD-like helicase C-terminal" evidence="10">
    <location>
        <begin position="230"/>
        <end position="554"/>
    </location>
</feature>
<accession>A0ABV1G7Q2</accession>
<keyword evidence="5" id="KW-0347">Helicase</keyword>
<evidence type="ECO:0000256" key="7">
    <source>
        <dbReference type="ARBA" id="ARBA00022840"/>
    </source>
</evidence>
<evidence type="ECO:0000256" key="1">
    <source>
        <dbReference type="ARBA" id="ARBA00022722"/>
    </source>
</evidence>
<dbReference type="PANTHER" id="PTHR30591:SF1">
    <property type="entry name" value="RECBCD ENZYME SUBUNIT RECC"/>
    <property type="match status" value="1"/>
</dbReference>
<protein>
    <submittedName>
        <fullName evidence="11">PD-(D/E)XK nuclease family protein</fullName>
    </submittedName>
</protein>
<evidence type="ECO:0000256" key="9">
    <source>
        <dbReference type="ARBA" id="ARBA00023204"/>
    </source>
</evidence>
<evidence type="ECO:0000256" key="3">
    <source>
        <dbReference type="ARBA" id="ARBA00022763"/>
    </source>
</evidence>
<keyword evidence="1" id="KW-0540">Nuclease</keyword>
<proteinExistence type="predicted"/>
<evidence type="ECO:0000259" key="10">
    <source>
        <dbReference type="PROSITE" id="PS51217"/>
    </source>
</evidence>
<keyword evidence="9" id="KW-0234">DNA repair</keyword>
<evidence type="ECO:0000256" key="4">
    <source>
        <dbReference type="ARBA" id="ARBA00022801"/>
    </source>
</evidence>
<dbReference type="InterPro" id="IPR011335">
    <property type="entry name" value="Restrct_endonuc-II-like"/>
</dbReference>
<evidence type="ECO:0000256" key="2">
    <source>
        <dbReference type="ARBA" id="ARBA00022741"/>
    </source>
</evidence>
<keyword evidence="4" id="KW-0378">Hydrolase</keyword>
<dbReference type="Pfam" id="PF21445">
    <property type="entry name" value="ADDB_N"/>
    <property type="match status" value="1"/>
</dbReference>
<dbReference type="Gene3D" id="3.90.320.10">
    <property type="match status" value="1"/>
</dbReference>
<keyword evidence="6" id="KW-0269">Exonuclease</keyword>
<evidence type="ECO:0000256" key="6">
    <source>
        <dbReference type="ARBA" id="ARBA00022839"/>
    </source>
</evidence>
<dbReference type="EMBL" id="JBBMFF010000229">
    <property type="protein sequence ID" value="MEQ2511411.1"/>
    <property type="molecule type" value="Genomic_DNA"/>
</dbReference>
<evidence type="ECO:0000256" key="5">
    <source>
        <dbReference type="ARBA" id="ARBA00022806"/>
    </source>
</evidence>
<dbReference type="InterPro" id="IPR038726">
    <property type="entry name" value="PDDEXK_AddAB-type"/>
</dbReference>
<dbReference type="PANTHER" id="PTHR30591">
    <property type="entry name" value="RECBCD ENZYME SUBUNIT RECC"/>
    <property type="match status" value="1"/>
</dbReference>
<sequence>MLELWLCPSRKQNTARVMQALCEKTAQRILVVPEQFSHEAERMLCRAGGDTISRFAEVLSFSRLASRVFSIEGGSACEETDAGGRLLLMALAVEQVRPRLKLFGASTSRPEFLLQLLDTLEEFRAYCLRPELLRAASEKLSGALAVKTEEFALLMESYDAACANAGQDPSSRLTRLAAALETGTFAAGRQLYLDGFTDLNGVELEILTQLLAGGAEVTVALSCDSPVGGAQIFDAARDTIRSLQRAARQAGAAVQLREFPAEDEAFSPLLRALFGRGAACPALPGVCLPCAPDIETECRAAAGEILQRMEGGARWRDIAVACADPETYRPVLETVLRRAGIPAYFAGTRDLLREPVVRMLLAALEAASGGMEQEAVLAYLKSGLSPLDAAACDALENYAVIWNIQGARWEHEWTMDPAGLHGRAAPPERLAELNAWRAEAIAPLSALRRGLRAAQNTGEMVLALYHFLEQTGLRERLNERAQEAYRSGSLQKAQELTQVYGIVCTVLEQLYGVLGRTVRTADAFFQIFRVVLSQYDIGTIPAQLDSVTVGSVMSLRRADVPHLLLLGANEGAFPAAAAPRSLLTDAERASLQRMGLEVGPAASARLDRELAAMASVLEAPRRSLWVSAVQERESYFFHRLTELQPQAAREATDEALVLRAPQAYLERWLPAAGGLLQEPMFAGAAARAEQARTYSPGSLRPETARALYGAELHFSSSRIDVLAGCRFAHFLQYGLRAQEREPAEFDSRFYGTFVHDVLEYIVQQTEREGGFAAVPRSRVQELAQERMEQNAQTLLETFPDSGRTGYLLRRTFDEVTQVVDELYDELSVSAFRPKFCELEFSARGALPGVAFSGKRCRGVVEGFVDRVDVWQSGGRPYVRVVDYKTGKKSFDYTNVLHGRGLQMLLYLFALVRQGGHLLHGEPLPAGVLYFPARIERVSVRDRLAQAEIEKERRKQLRRSGVLLNSDPVLEAMEPCGGSPRFLPYTLDKEGRKTGDLASFAQLAQLERFVFRTVAALGDELADGRIDPDPCIRDAKDSACAFCPYSEVCAGHEQPRWLKKITAEEFWQTLERREHG</sequence>
<reference evidence="11 12" key="1">
    <citation type="submission" date="2024-03" db="EMBL/GenBank/DDBJ databases">
        <title>Human intestinal bacterial collection.</title>
        <authorList>
            <person name="Pauvert C."/>
            <person name="Hitch T.C.A."/>
            <person name="Clavel T."/>
        </authorList>
    </citation>
    <scope>NUCLEOTIDE SEQUENCE [LARGE SCALE GENOMIC DNA]</scope>
    <source>
        <strain evidence="11 12">CLA-AA-H192</strain>
    </source>
</reference>
<evidence type="ECO:0000256" key="8">
    <source>
        <dbReference type="ARBA" id="ARBA00023125"/>
    </source>
</evidence>
<evidence type="ECO:0000313" key="11">
    <source>
        <dbReference type="EMBL" id="MEQ2511411.1"/>
    </source>
</evidence>
<dbReference type="InterPro" id="IPR027417">
    <property type="entry name" value="P-loop_NTPase"/>
</dbReference>
<dbReference type="PROSITE" id="PS51217">
    <property type="entry name" value="UVRD_HELICASE_CTER"/>
    <property type="match status" value="1"/>
</dbReference>
<dbReference type="InterPro" id="IPR014017">
    <property type="entry name" value="DNA_helicase_UvrD-like_C"/>
</dbReference>
<keyword evidence="3" id="KW-0227">DNA damage</keyword>
<dbReference type="Proteomes" id="UP001491552">
    <property type="component" value="Unassembled WGS sequence"/>
</dbReference>
<name>A0ABV1G7Q2_9FIRM</name>
<dbReference type="Gene3D" id="3.40.50.300">
    <property type="entry name" value="P-loop containing nucleotide triphosphate hydrolases"/>
    <property type="match status" value="3"/>
</dbReference>
<dbReference type="SUPFAM" id="SSF52980">
    <property type="entry name" value="Restriction endonuclease-like"/>
    <property type="match status" value="1"/>
</dbReference>
<dbReference type="InterPro" id="IPR049035">
    <property type="entry name" value="ADDB_N"/>
</dbReference>
<keyword evidence="8" id="KW-0238">DNA-binding</keyword>
<keyword evidence="12" id="KW-1185">Reference proteome</keyword>
<dbReference type="Pfam" id="PF12705">
    <property type="entry name" value="PDDEXK_1"/>
    <property type="match status" value="1"/>
</dbReference>
<gene>
    <name evidence="11" type="ORF">WMO66_09150</name>
</gene>